<evidence type="ECO:0000256" key="3">
    <source>
        <dbReference type="ARBA" id="ARBA00022475"/>
    </source>
</evidence>
<proteinExistence type="inferred from homology"/>
<evidence type="ECO:0000256" key="4">
    <source>
        <dbReference type="ARBA" id="ARBA00022692"/>
    </source>
</evidence>
<keyword evidence="6 7" id="KW-0472">Membrane</keyword>
<keyword evidence="2 7" id="KW-0813">Transport</keyword>
<feature type="transmembrane region" description="Helical" evidence="7">
    <location>
        <begin position="9"/>
        <end position="30"/>
    </location>
</feature>
<dbReference type="Proteomes" id="UP000032633">
    <property type="component" value="Chromosome"/>
</dbReference>
<evidence type="ECO:0000256" key="7">
    <source>
        <dbReference type="RuleBase" id="RU363032"/>
    </source>
</evidence>
<comment type="subcellular location">
    <subcellularLocation>
        <location evidence="1 7">Cell membrane</location>
        <topology evidence="1 7">Multi-pass membrane protein</topology>
    </subcellularLocation>
</comment>
<keyword evidence="10" id="KW-1185">Reference proteome</keyword>
<dbReference type="GO" id="GO:0005886">
    <property type="term" value="C:plasma membrane"/>
    <property type="evidence" value="ECO:0007669"/>
    <property type="project" value="UniProtKB-SubCell"/>
</dbReference>
<feature type="transmembrane region" description="Helical" evidence="7">
    <location>
        <begin position="198"/>
        <end position="217"/>
    </location>
</feature>
<sequence>MGQMIAKRLIMLFFVAFGVTLIIFFLSHIIPGDPARMLVGQRASEQTLQQVRHQLGLDQPVWVQYFTYVKGLFAGDLGISIRTQQPVAQDLFVFFPATIELALLAFLFALIVGIPLGVLSAVKKDTGWDHGARVFSIAGVSTPVFWSGLVMILVFYGYLGWFPSTGRLDMDIAPPARITGLYLLDSLLTGNWAAFKNSLWHLFIPAVTLSYAQLAIITRQVRASMLEVLGQEYIRTALANGISGPFLLLRYALRNALIPTITVVGLSFGSLLGGAVVTETIFAWPGMGKYVVDSISYLDFPAIMGFTLIISIGYALINLIVDLAYYVLDPQIKA</sequence>
<dbReference type="Pfam" id="PF19300">
    <property type="entry name" value="BPD_transp_1_N"/>
    <property type="match status" value="1"/>
</dbReference>
<dbReference type="PANTHER" id="PTHR43163:SF8">
    <property type="entry name" value="D,D-DIPEPTIDE TRANSPORT SYSTEM PERMEASE PROTEIN DDPB-RELATED"/>
    <property type="match status" value="1"/>
</dbReference>
<evidence type="ECO:0000256" key="6">
    <source>
        <dbReference type="ARBA" id="ARBA00023136"/>
    </source>
</evidence>
<dbReference type="EMBL" id="CP011058">
    <property type="protein sequence ID" value="AJY74404.1"/>
    <property type="molecule type" value="Genomic_DNA"/>
</dbReference>
<dbReference type="InterPro" id="IPR045621">
    <property type="entry name" value="BPD_transp_1_N"/>
</dbReference>
<dbReference type="PROSITE" id="PS50928">
    <property type="entry name" value="ABC_TM1"/>
    <property type="match status" value="1"/>
</dbReference>
<dbReference type="CDD" id="cd06261">
    <property type="entry name" value="TM_PBP2"/>
    <property type="match status" value="1"/>
</dbReference>
<keyword evidence="3" id="KW-1003">Cell membrane</keyword>
<dbReference type="InterPro" id="IPR035906">
    <property type="entry name" value="MetI-like_sf"/>
</dbReference>
<comment type="similarity">
    <text evidence="7">Belongs to the binding-protein-dependent transport system permease family.</text>
</comment>
<dbReference type="Gene3D" id="1.10.3720.10">
    <property type="entry name" value="MetI-like"/>
    <property type="match status" value="1"/>
</dbReference>
<feature type="domain" description="ABC transmembrane type-1" evidence="8">
    <location>
        <begin position="95"/>
        <end position="325"/>
    </location>
</feature>
<dbReference type="AlphaFoldDB" id="A0A0D5NG85"/>
<dbReference type="PATRIC" id="fig|1126833.4.peg.1581"/>
<dbReference type="Pfam" id="PF00528">
    <property type="entry name" value="BPD_transp_1"/>
    <property type="match status" value="1"/>
</dbReference>
<protein>
    <submittedName>
        <fullName evidence="9">Peptide ABC transporter permease</fullName>
    </submittedName>
</protein>
<dbReference type="InterPro" id="IPR000515">
    <property type="entry name" value="MetI-like"/>
</dbReference>
<dbReference type="STRING" id="1126833.VN24_07215"/>
<dbReference type="HOGENOM" id="CLU_036879_0_0_9"/>
<reference evidence="10" key="2">
    <citation type="submission" date="2015-03" db="EMBL/GenBank/DDBJ databases">
        <title>Genome sequence of Paenibacillus beijingensis strain DSM 24997T.</title>
        <authorList>
            <person name="Kwak Y."/>
            <person name="Shin J.-H."/>
        </authorList>
    </citation>
    <scope>NUCLEOTIDE SEQUENCE [LARGE SCALE GENOMIC DNA]</scope>
    <source>
        <strain evidence="10">DSM 24997</strain>
    </source>
</reference>
<dbReference type="RefSeq" id="WP_045669839.1">
    <property type="nucleotide sequence ID" value="NZ_CP011058.1"/>
</dbReference>
<reference evidence="9 10" key="1">
    <citation type="journal article" date="2015" name="J. Biotechnol.">
        <title>Complete genome sequence of Paenibacillus beijingensis 7188(T) (=DSM 24997(T)), a novel rhizobacterium from jujube garden soil.</title>
        <authorList>
            <person name="Kwak Y."/>
            <person name="Shin J.H."/>
        </authorList>
    </citation>
    <scope>NUCLEOTIDE SEQUENCE [LARGE SCALE GENOMIC DNA]</scope>
    <source>
        <strain evidence="9 10">DSM 24997</strain>
    </source>
</reference>
<evidence type="ECO:0000256" key="1">
    <source>
        <dbReference type="ARBA" id="ARBA00004651"/>
    </source>
</evidence>
<gene>
    <name evidence="9" type="ORF">VN24_07215</name>
</gene>
<feature type="transmembrane region" description="Helical" evidence="7">
    <location>
        <begin position="101"/>
        <end position="122"/>
    </location>
</feature>
<evidence type="ECO:0000256" key="2">
    <source>
        <dbReference type="ARBA" id="ARBA00022448"/>
    </source>
</evidence>
<keyword evidence="4 7" id="KW-0812">Transmembrane</keyword>
<evidence type="ECO:0000256" key="5">
    <source>
        <dbReference type="ARBA" id="ARBA00022989"/>
    </source>
</evidence>
<evidence type="ECO:0000259" key="8">
    <source>
        <dbReference type="PROSITE" id="PS50928"/>
    </source>
</evidence>
<dbReference type="PANTHER" id="PTHR43163">
    <property type="entry name" value="DIPEPTIDE TRANSPORT SYSTEM PERMEASE PROTEIN DPPB-RELATED"/>
    <property type="match status" value="1"/>
</dbReference>
<keyword evidence="5 7" id="KW-1133">Transmembrane helix</keyword>
<evidence type="ECO:0000313" key="10">
    <source>
        <dbReference type="Proteomes" id="UP000032633"/>
    </source>
</evidence>
<dbReference type="KEGG" id="pbj:VN24_07215"/>
<feature type="transmembrane region" description="Helical" evidence="7">
    <location>
        <begin position="302"/>
        <end position="328"/>
    </location>
</feature>
<feature type="transmembrane region" description="Helical" evidence="7">
    <location>
        <begin position="134"/>
        <end position="159"/>
    </location>
</feature>
<dbReference type="GO" id="GO:0071916">
    <property type="term" value="F:dipeptide transmembrane transporter activity"/>
    <property type="evidence" value="ECO:0007669"/>
    <property type="project" value="TreeGrafter"/>
</dbReference>
<organism evidence="9 10">
    <name type="scientific">Paenibacillus beijingensis</name>
    <dbReference type="NCBI Taxonomy" id="1126833"/>
    <lineage>
        <taxon>Bacteria</taxon>
        <taxon>Bacillati</taxon>
        <taxon>Bacillota</taxon>
        <taxon>Bacilli</taxon>
        <taxon>Bacillales</taxon>
        <taxon>Paenibacillaceae</taxon>
        <taxon>Paenibacillus</taxon>
    </lineage>
</organism>
<evidence type="ECO:0000313" key="9">
    <source>
        <dbReference type="EMBL" id="AJY74404.1"/>
    </source>
</evidence>
<dbReference type="SUPFAM" id="SSF161098">
    <property type="entry name" value="MetI-like"/>
    <property type="match status" value="1"/>
</dbReference>
<accession>A0A0D5NG85</accession>
<dbReference type="OrthoDB" id="24153at2"/>
<name>A0A0D5NG85_9BACL</name>
<feature type="transmembrane region" description="Helical" evidence="7">
    <location>
        <begin position="256"/>
        <end position="282"/>
    </location>
</feature>